<dbReference type="AlphaFoldDB" id="A0A562RTL4"/>
<evidence type="ECO:0000313" key="7">
    <source>
        <dbReference type="EMBL" id="TWI72398.1"/>
    </source>
</evidence>
<dbReference type="GO" id="GO:0006352">
    <property type="term" value="P:DNA-templated transcription initiation"/>
    <property type="evidence" value="ECO:0007669"/>
    <property type="project" value="InterPro"/>
</dbReference>
<dbReference type="InterPro" id="IPR007627">
    <property type="entry name" value="RNA_pol_sigma70_r2"/>
</dbReference>
<evidence type="ECO:0000256" key="5">
    <source>
        <dbReference type="SAM" id="MobiDB-lite"/>
    </source>
</evidence>
<keyword evidence="7" id="KW-0966">Cell projection</keyword>
<dbReference type="GO" id="GO:0003677">
    <property type="term" value="F:DNA binding"/>
    <property type="evidence" value="ECO:0007669"/>
    <property type="project" value="UniProtKB-KW"/>
</dbReference>
<keyword evidence="7" id="KW-0969">Cilium</keyword>
<comment type="caution">
    <text evidence="7">The sequence shown here is derived from an EMBL/GenBank/DDBJ whole genome shotgun (WGS) entry which is preliminary data.</text>
</comment>
<keyword evidence="1" id="KW-0805">Transcription regulation</keyword>
<evidence type="ECO:0000313" key="8">
    <source>
        <dbReference type="Proteomes" id="UP000318307"/>
    </source>
</evidence>
<dbReference type="OrthoDB" id="9799825at2"/>
<organism evidence="7 8">
    <name type="scientific">Desulfobotulus alkaliphilus</name>
    <dbReference type="NCBI Taxonomy" id="622671"/>
    <lineage>
        <taxon>Bacteria</taxon>
        <taxon>Pseudomonadati</taxon>
        <taxon>Thermodesulfobacteriota</taxon>
        <taxon>Desulfobacteria</taxon>
        <taxon>Desulfobacterales</taxon>
        <taxon>Desulfobacteraceae</taxon>
        <taxon>Desulfobotulus</taxon>
    </lineage>
</organism>
<keyword evidence="3" id="KW-0238">DNA-binding</keyword>
<feature type="domain" description="RNA polymerase sigma-70" evidence="6">
    <location>
        <begin position="28"/>
        <end position="41"/>
    </location>
</feature>
<evidence type="ECO:0000256" key="1">
    <source>
        <dbReference type="ARBA" id="ARBA00023015"/>
    </source>
</evidence>
<dbReference type="NCBIfam" id="TIGR02937">
    <property type="entry name" value="sigma70-ECF"/>
    <property type="match status" value="1"/>
</dbReference>
<keyword evidence="8" id="KW-1185">Reference proteome</keyword>
<keyword evidence="7" id="KW-0282">Flagellum</keyword>
<name>A0A562RTL4_9BACT</name>
<evidence type="ECO:0000259" key="6">
    <source>
        <dbReference type="PROSITE" id="PS00715"/>
    </source>
</evidence>
<dbReference type="PANTHER" id="PTHR30385">
    <property type="entry name" value="SIGMA FACTOR F FLAGELLAR"/>
    <property type="match status" value="1"/>
</dbReference>
<proteinExistence type="predicted"/>
<dbReference type="InterPro" id="IPR013324">
    <property type="entry name" value="RNA_pol_sigma_r3/r4-like"/>
</dbReference>
<dbReference type="CDD" id="cd06171">
    <property type="entry name" value="Sigma70_r4"/>
    <property type="match status" value="1"/>
</dbReference>
<dbReference type="Pfam" id="PF04545">
    <property type="entry name" value="Sigma70_r4"/>
    <property type="match status" value="1"/>
</dbReference>
<dbReference type="EMBL" id="VLLC01000010">
    <property type="protein sequence ID" value="TWI72398.1"/>
    <property type="molecule type" value="Genomic_DNA"/>
</dbReference>
<sequence>MIVAHADLVRSVALRISMRIPQSVSLDELMSAGSLGLMDAVDKFDPEKDVKFRTYAQFRIKGAILDELRSLDWFSRSLRKKAQDVERALAGVERELGRPAEESEVAEAMGLSLEAYQDVLAEIHSAALLNLDASIRGADKDRDSGKSFQDQLTGQDNPEDRFAEEEMKARMAKVIAGLSEKEQLVLSLYYFEDLTLKEIGEVLDRTESRVCQIHSAALVKMRTRLRGAEMDV</sequence>
<dbReference type="NCBIfam" id="NF005413">
    <property type="entry name" value="PRK06986.1"/>
    <property type="match status" value="1"/>
</dbReference>
<gene>
    <name evidence="7" type="ORF">LZ24_01540</name>
</gene>
<dbReference type="SUPFAM" id="SSF88659">
    <property type="entry name" value="Sigma3 and sigma4 domains of RNA polymerase sigma factors"/>
    <property type="match status" value="2"/>
</dbReference>
<dbReference type="Pfam" id="PF04539">
    <property type="entry name" value="Sigma70_r3"/>
    <property type="match status" value="1"/>
</dbReference>
<dbReference type="GO" id="GO:0003899">
    <property type="term" value="F:DNA-directed RNA polymerase activity"/>
    <property type="evidence" value="ECO:0007669"/>
    <property type="project" value="InterPro"/>
</dbReference>
<dbReference type="InterPro" id="IPR007624">
    <property type="entry name" value="RNA_pol_sigma70_r3"/>
</dbReference>
<evidence type="ECO:0000256" key="3">
    <source>
        <dbReference type="ARBA" id="ARBA00023125"/>
    </source>
</evidence>
<evidence type="ECO:0000256" key="2">
    <source>
        <dbReference type="ARBA" id="ARBA00023082"/>
    </source>
</evidence>
<feature type="compositionally biased region" description="Polar residues" evidence="5">
    <location>
        <begin position="146"/>
        <end position="156"/>
    </location>
</feature>
<dbReference type="InterPro" id="IPR000943">
    <property type="entry name" value="RNA_pol_sigma70"/>
</dbReference>
<dbReference type="InterPro" id="IPR014284">
    <property type="entry name" value="RNA_pol_sigma-70_dom"/>
</dbReference>
<dbReference type="Gene3D" id="1.20.140.160">
    <property type="match status" value="1"/>
</dbReference>
<dbReference type="PIRSF" id="PIRSF000770">
    <property type="entry name" value="RNA_pol_sigma-SigE/K"/>
    <property type="match status" value="1"/>
</dbReference>
<accession>A0A562RTL4</accession>
<dbReference type="PANTHER" id="PTHR30385:SF7">
    <property type="entry name" value="RNA POLYMERASE SIGMA FACTOR FLIA"/>
    <property type="match status" value="1"/>
</dbReference>
<reference evidence="7 8" key="1">
    <citation type="submission" date="2019-07" db="EMBL/GenBank/DDBJ databases">
        <title>Genome sequencing of 100 strains of the haloalkaliphilic chemolithoautotrophic sulfur-oxidizing bacterium Thioalkalivibrio.</title>
        <authorList>
            <person name="Muyzer G."/>
        </authorList>
    </citation>
    <scope>NUCLEOTIDE SEQUENCE [LARGE SCALE GENOMIC DNA]</scope>
    <source>
        <strain evidence="7 8">ASO4-4</strain>
    </source>
</reference>
<dbReference type="NCBIfam" id="TIGR02479">
    <property type="entry name" value="FliA_WhiG"/>
    <property type="match status" value="1"/>
</dbReference>
<dbReference type="Gene3D" id="1.10.1740.10">
    <property type="match status" value="1"/>
</dbReference>
<dbReference type="PROSITE" id="PS00715">
    <property type="entry name" value="SIGMA70_1"/>
    <property type="match status" value="1"/>
</dbReference>
<protein>
    <submittedName>
        <fullName evidence="7">RNA polymerase sigma factor for flagellar operon FliA</fullName>
    </submittedName>
</protein>
<dbReference type="GO" id="GO:0016987">
    <property type="term" value="F:sigma factor activity"/>
    <property type="evidence" value="ECO:0007669"/>
    <property type="project" value="UniProtKB-KW"/>
</dbReference>
<feature type="region of interest" description="Disordered" evidence="5">
    <location>
        <begin position="140"/>
        <end position="159"/>
    </location>
</feature>
<dbReference type="PRINTS" id="PR00046">
    <property type="entry name" value="SIGMA70FCT"/>
</dbReference>
<dbReference type="Proteomes" id="UP000318307">
    <property type="component" value="Unassembled WGS sequence"/>
</dbReference>
<dbReference type="InterPro" id="IPR007630">
    <property type="entry name" value="RNA_pol_sigma70_r4"/>
</dbReference>
<dbReference type="InterPro" id="IPR013325">
    <property type="entry name" value="RNA_pol_sigma_r2"/>
</dbReference>
<keyword evidence="4" id="KW-0804">Transcription</keyword>
<dbReference type="InterPro" id="IPR012845">
    <property type="entry name" value="RNA_pol_sigma_FliA_WhiG"/>
</dbReference>
<evidence type="ECO:0000256" key="4">
    <source>
        <dbReference type="ARBA" id="ARBA00023163"/>
    </source>
</evidence>
<dbReference type="Pfam" id="PF04542">
    <property type="entry name" value="Sigma70_r2"/>
    <property type="match status" value="1"/>
</dbReference>
<dbReference type="SUPFAM" id="SSF88946">
    <property type="entry name" value="Sigma2 domain of RNA polymerase sigma factors"/>
    <property type="match status" value="1"/>
</dbReference>
<keyword evidence="2" id="KW-0731">Sigma factor</keyword>